<dbReference type="InterPro" id="IPR008242">
    <property type="entry name" value="Chor_mutase/pphenate_deHydtase"/>
</dbReference>
<dbReference type="KEGG" id="tbd:Tbd_0951"/>
<sequence length="365" mass="39030">MKDQAGTRPDVSAELGALRARIDSIDDTLLALISERAALAQQVGHAKQGERIYRPEREAQIVRRLRESNPGPLSGETVERLIREIMSACRAVEEVTRVAYLGPAGTFSEQAVHKQFGHEVDALAEADIDACFHAVETGRADFAVVPVENSTDGAVGRTLDLVVASPLSICGEVMLPIHQTLMRKHGDLDGIRRVYGHAQSLAQCQHWLSRHLPDAERVSVVSNSEGARRAAAEPVAATLGSEAAAALYGLSVVAARVEDEASNTTRFLVLGAHDAAPSGRDKTSLVMGAKNQPGAVVKLLQPLADAGVSMSKFESRPARSGTWEYLFFVVCEGHRKDARLAAALAEIDSRAAFLKILGSYPAASA</sequence>
<dbReference type="EC" id="4.2.1.51" evidence="7"/>
<dbReference type="STRING" id="292415.Tbd_0951"/>
<dbReference type="GO" id="GO:0004106">
    <property type="term" value="F:chorismate mutase activity"/>
    <property type="evidence" value="ECO:0007669"/>
    <property type="project" value="UniProtKB-EC"/>
</dbReference>
<dbReference type="Pfam" id="PF00800">
    <property type="entry name" value="PDT"/>
    <property type="match status" value="1"/>
</dbReference>
<dbReference type="NCBIfam" id="TIGR01807">
    <property type="entry name" value="CM_P2"/>
    <property type="match status" value="1"/>
</dbReference>
<keyword evidence="10" id="KW-0028">Amino-acid biosynthesis</keyword>
<evidence type="ECO:0000256" key="13">
    <source>
        <dbReference type="ARBA" id="ARBA00023235"/>
    </source>
</evidence>
<evidence type="ECO:0000256" key="1">
    <source>
        <dbReference type="ARBA" id="ARBA00000824"/>
    </source>
</evidence>
<dbReference type="InterPro" id="IPR045865">
    <property type="entry name" value="ACT-like_dom_sf"/>
</dbReference>
<dbReference type="Gene3D" id="3.30.70.260">
    <property type="match status" value="1"/>
</dbReference>
<evidence type="ECO:0000256" key="12">
    <source>
        <dbReference type="ARBA" id="ARBA00023222"/>
    </source>
</evidence>
<keyword evidence="15" id="KW-0511">Multifunctional enzyme</keyword>
<keyword evidence="11" id="KW-0057">Aromatic amino acid biosynthesis</keyword>
<keyword evidence="14" id="KW-0456">Lyase</keyword>
<comment type="catalytic activity">
    <reaction evidence="1">
        <text>chorismate = prephenate</text>
        <dbReference type="Rhea" id="RHEA:13897"/>
        <dbReference type="ChEBI" id="CHEBI:29748"/>
        <dbReference type="ChEBI" id="CHEBI:29934"/>
        <dbReference type="EC" id="5.4.99.5"/>
    </reaction>
</comment>
<dbReference type="PANTHER" id="PTHR21022">
    <property type="entry name" value="PREPHENATE DEHYDRATASE P PROTEIN"/>
    <property type="match status" value="1"/>
</dbReference>
<dbReference type="HOGENOM" id="CLU_035008_0_1_4"/>
<evidence type="ECO:0000256" key="4">
    <source>
        <dbReference type="ARBA" id="ARBA00004741"/>
    </source>
</evidence>
<evidence type="ECO:0000256" key="7">
    <source>
        <dbReference type="ARBA" id="ARBA00013147"/>
    </source>
</evidence>
<dbReference type="InterPro" id="IPR036263">
    <property type="entry name" value="Chorismate_II_sf"/>
</dbReference>
<keyword evidence="13" id="KW-0413">Isomerase</keyword>
<dbReference type="PROSITE" id="PS51671">
    <property type="entry name" value="ACT"/>
    <property type="match status" value="1"/>
</dbReference>
<keyword evidence="9" id="KW-0963">Cytoplasm</keyword>
<dbReference type="PIRSF" id="PIRSF001500">
    <property type="entry name" value="Chor_mut_pdt_Ppr"/>
    <property type="match status" value="1"/>
</dbReference>
<feature type="domain" description="Chorismate mutase" evidence="20">
    <location>
        <begin position="9"/>
        <end position="97"/>
    </location>
</feature>
<evidence type="ECO:0000256" key="6">
    <source>
        <dbReference type="ARBA" id="ARBA00012404"/>
    </source>
</evidence>
<evidence type="ECO:0000256" key="16">
    <source>
        <dbReference type="ARBA" id="ARBA00031175"/>
    </source>
</evidence>
<feature type="domain" description="Prephenate dehydratase" evidence="21">
    <location>
        <begin position="97"/>
        <end position="272"/>
    </location>
</feature>
<evidence type="ECO:0000256" key="18">
    <source>
        <dbReference type="ARBA" id="ARBA00047848"/>
    </source>
</evidence>
<gene>
    <name evidence="23" type="ordered locus">Tbd_0951</name>
</gene>
<dbReference type="eggNOG" id="COG1605">
    <property type="taxonomic scope" value="Bacteria"/>
</dbReference>
<dbReference type="EMBL" id="CP000116">
    <property type="protein sequence ID" value="AAZ96904.1"/>
    <property type="molecule type" value="Genomic_DNA"/>
</dbReference>
<dbReference type="Gene3D" id="1.20.59.10">
    <property type="entry name" value="Chorismate mutase"/>
    <property type="match status" value="1"/>
</dbReference>
<dbReference type="PROSITE" id="PS00857">
    <property type="entry name" value="PREPHENATE_DEHYDR_1"/>
    <property type="match status" value="1"/>
</dbReference>
<keyword evidence="12" id="KW-0584">Phenylalanine biosynthesis</keyword>
<evidence type="ECO:0000313" key="24">
    <source>
        <dbReference type="Proteomes" id="UP000008291"/>
    </source>
</evidence>
<dbReference type="GO" id="GO:0005737">
    <property type="term" value="C:cytoplasm"/>
    <property type="evidence" value="ECO:0007669"/>
    <property type="project" value="UniProtKB-SubCell"/>
</dbReference>
<dbReference type="CDD" id="cd13630">
    <property type="entry name" value="PBP2_PDT_1"/>
    <property type="match status" value="1"/>
</dbReference>
<dbReference type="eggNOG" id="COG0077">
    <property type="taxonomic scope" value="Bacteria"/>
</dbReference>
<dbReference type="SUPFAM" id="SSF55021">
    <property type="entry name" value="ACT-like"/>
    <property type="match status" value="1"/>
</dbReference>
<dbReference type="InterPro" id="IPR018528">
    <property type="entry name" value="Preph_deHydtase_CS"/>
</dbReference>
<dbReference type="InterPro" id="IPR002701">
    <property type="entry name" value="CM_II_prokaryot"/>
</dbReference>
<dbReference type="SUPFAM" id="SSF48600">
    <property type="entry name" value="Chorismate mutase II"/>
    <property type="match status" value="1"/>
</dbReference>
<protein>
    <recommendedName>
        <fullName evidence="8">Bifunctional chorismate mutase/prephenate dehydratase</fullName>
        <ecNumber evidence="7">4.2.1.51</ecNumber>
        <ecNumber evidence="6">5.4.99.5</ecNumber>
    </recommendedName>
    <alternativeName>
        <fullName evidence="17">Chorismate mutase-prephenate dehydratase</fullName>
    </alternativeName>
    <alternativeName>
        <fullName evidence="16">p-protein</fullName>
    </alternativeName>
</protein>
<evidence type="ECO:0000256" key="14">
    <source>
        <dbReference type="ARBA" id="ARBA00023239"/>
    </source>
</evidence>
<dbReference type="InterPro" id="IPR036979">
    <property type="entry name" value="CM_dom_sf"/>
</dbReference>
<dbReference type="FunFam" id="3.40.190.10:FF:000029">
    <property type="entry name" value="Chorismate mutase/Prephenate dehydratase"/>
    <property type="match status" value="1"/>
</dbReference>
<evidence type="ECO:0000256" key="17">
    <source>
        <dbReference type="ARBA" id="ARBA00031520"/>
    </source>
</evidence>
<comment type="catalytic activity">
    <reaction evidence="18">
        <text>prephenate + H(+) = 3-phenylpyruvate + CO2 + H2O</text>
        <dbReference type="Rhea" id="RHEA:21648"/>
        <dbReference type="ChEBI" id="CHEBI:15377"/>
        <dbReference type="ChEBI" id="CHEBI:15378"/>
        <dbReference type="ChEBI" id="CHEBI:16526"/>
        <dbReference type="ChEBI" id="CHEBI:18005"/>
        <dbReference type="ChEBI" id="CHEBI:29934"/>
        <dbReference type="EC" id="4.2.1.51"/>
    </reaction>
</comment>
<dbReference type="PROSITE" id="PS51171">
    <property type="entry name" value="PREPHENATE_DEHYDR_3"/>
    <property type="match status" value="1"/>
</dbReference>
<dbReference type="FunFam" id="3.30.70.260:FF:000012">
    <property type="entry name" value="Prephenate dehydratase"/>
    <property type="match status" value="1"/>
</dbReference>
<evidence type="ECO:0000256" key="19">
    <source>
        <dbReference type="PIRSR" id="PIRSR001500-2"/>
    </source>
</evidence>
<comment type="pathway">
    <text evidence="5">Metabolic intermediate biosynthesis; prephenate biosynthesis; prephenate from chorismate: step 1/1.</text>
</comment>
<name>Q3SK86_THIDA</name>
<dbReference type="GO" id="GO:0009094">
    <property type="term" value="P:L-phenylalanine biosynthetic process"/>
    <property type="evidence" value="ECO:0007669"/>
    <property type="project" value="UniProtKB-UniPathway"/>
</dbReference>
<dbReference type="AlphaFoldDB" id="Q3SK86"/>
<evidence type="ECO:0000256" key="11">
    <source>
        <dbReference type="ARBA" id="ARBA00023141"/>
    </source>
</evidence>
<evidence type="ECO:0000259" key="22">
    <source>
        <dbReference type="PROSITE" id="PS51671"/>
    </source>
</evidence>
<evidence type="ECO:0000259" key="20">
    <source>
        <dbReference type="PROSITE" id="PS51168"/>
    </source>
</evidence>
<reference evidence="23 24" key="1">
    <citation type="journal article" date="2006" name="J. Bacteriol.">
        <title>The genome sequence of the obligately chemolithoautotrophic, facultatively anaerobic bacterium Thiobacillus denitrificans.</title>
        <authorList>
            <person name="Beller H.R."/>
            <person name="Chain P.S."/>
            <person name="Letain T.E."/>
            <person name="Chakicherla A."/>
            <person name="Larimer F.W."/>
            <person name="Richardson P.M."/>
            <person name="Coleman M.A."/>
            <person name="Wood A.P."/>
            <person name="Kelly D.P."/>
        </authorList>
    </citation>
    <scope>NUCLEOTIDE SEQUENCE [LARGE SCALE GENOMIC DNA]</scope>
    <source>
        <strain evidence="23 24">ATCC 25259</strain>
    </source>
</reference>
<dbReference type="Proteomes" id="UP000008291">
    <property type="component" value="Chromosome"/>
</dbReference>
<evidence type="ECO:0000256" key="15">
    <source>
        <dbReference type="ARBA" id="ARBA00023268"/>
    </source>
</evidence>
<dbReference type="UniPathway" id="UPA00121">
    <property type="reaction ID" value="UER00345"/>
</dbReference>
<evidence type="ECO:0000256" key="8">
    <source>
        <dbReference type="ARBA" id="ARBA00014401"/>
    </source>
</evidence>
<dbReference type="CDD" id="cd04905">
    <property type="entry name" value="ACT_CM-PDT"/>
    <property type="match status" value="1"/>
</dbReference>
<dbReference type="NCBIfam" id="NF008865">
    <property type="entry name" value="PRK11898.1"/>
    <property type="match status" value="1"/>
</dbReference>
<dbReference type="PROSITE" id="PS00858">
    <property type="entry name" value="PREPHENATE_DEHYDR_2"/>
    <property type="match status" value="1"/>
</dbReference>
<proteinExistence type="predicted"/>
<dbReference type="GO" id="GO:0004664">
    <property type="term" value="F:prephenate dehydratase activity"/>
    <property type="evidence" value="ECO:0007669"/>
    <property type="project" value="UniProtKB-EC"/>
</dbReference>
<dbReference type="EC" id="5.4.99.5" evidence="6"/>
<accession>Q3SK86</accession>
<evidence type="ECO:0000256" key="9">
    <source>
        <dbReference type="ARBA" id="ARBA00022490"/>
    </source>
</evidence>
<evidence type="ECO:0000256" key="2">
    <source>
        <dbReference type="ARBA" id="ARBA00002364"/>
    </source>
</evidence>
<dbReference type="InterPro" id="IPR001086">
    <property type="entry name" value="Preph_deHydtase"/>
</dbReference>
<evidence type="ECO:0000256" key="5">
    <source>
        <dbReference type="ARBA" id="ARBA00004817"/>
    </source>
</evidence>
<keyword evidence="24" id="KW-1185">Reference proteome</keyword>
<comment type="pathway">
    <text evidence="4">Amino-acid biosynthesis; L-phenylalanine biosynthesis; phenylpyruvate from prephenate: step 1/1.</text>
</comment>
<dbReference type="GO" id="GO:0046417">
    <property type="term" value="P:chorismate metabolic process"/>
    <property type="evidence" value="ECO:0007669"/>
    <property type="project" value="InterPro"/>
</dbReference>
<evidence type="ECO:0000259" key="21">
    <source>
        <dbReference type="PROSITE" id="PS51171"/>
    </source>
</evidence>
<comment type="function">
    <text evidence="2">Catalyzes the Claisen rearrangement of chorismate to prephenate and the decarboxylation/dehydration of prephenate to phenylpyruvate.</text>
</comment>
<dbReference type="Gene3D" id="3.40.190.10">
    <property type="entry name" value="Periplasmic binding protein-like II"/>
    <property type="match status" value="2"/>
</dbReference>
<dbReference type="PROSITE" id="PS51168">
    <property type="entry name" value="CHORISMATE_MUT_2"/>
    <property type="match status" value="1"/>
</dbReference>
<evidence type="ECO:0000256" key="10">
    <source>
        <dbReference type="ARBA" id="ARBA00022605"/>
    </source>
</evidence>
<dbReference type="InterPro" id="IPR002912">
    <property type="entry name" value="ACT_dom"/>
</dbReference>
<dbReference type="InterPro" id="IPR010957">
    <property type="entry name" value="G/b/e-P-prot_chorismate_mutase"/>
</dbReference>
<feature type="site" description="Essential for prephenate dehydratase activity" evidence="19">
    <location>
        <position position="265"/>
    </location>
</feature>
<feature type="domain" description="ACT" evidence="22">
    <location>
        <begin position="284"/>
        <end position="361"/>
    </location>
</feature>
<evidence type="ECO:0000256" key="3">
    <source>
        <dbReference type="ARBA" id="ARBA00004496"/>
    </source>
</evidence>
<dbReference type="Pfam" id="PF01842">
    <property type="entry name" value="ACT"/>
    <property type="match status" value="1"/>
</dbReference>
<dbReference type="UniPathway" id="UPA00120">
    <property type="reaction ID" value="UER00203"/>
</dbReference>
<dbReference type="Pfam" id="PF01817">
    <property type="entry name" value="CM_2"/>
    <property type="match status" value="1"/>
</dbReference>
<evidence type="ECO:0000313" key="23">
    <source>
        <dbReference type="EMBL" id="AAZ96904.1"/>
    </source>
</evidence>
<organism evidence="23 24">
    <name type="scientific">Thiobacillus denitrificans (strain ATCC 25259 / T1)</name>
    <dbReference type="NCBI Taxonomy" id="292415"/>
    <lineage>
        <taxon>Bacteria</taxon>
        <taxon>Pseudomonadati</taxon>
        <taxon>Pseudomonadota</taxon>
        <taxon>Betaproteobacteria</taxon>
        <taxon>Nitrosomonadales</taxon>
        <taxon>Thiobacillaceae</taxon>
        <taxon>Thiobacillus</taxon>
    </lineage>
</organism>
<dbReference type="SMART" id="SM00830">
    <property type="entry name" value="CM_2"/>
    <property type="match status" value="1"/>
</dbReference>
<dbReference type="PANTHER" id="PTHR21022:SF19">
    <property type="entry name" value="PREPHENATE DEHYDRATASE-RELATED"/>
    <property type="match status" value="1"/>
</dbReference>
<comment type="subcellular location">
    <subcellularLocation>
        <location evidence="3">Cytoplasm</location>
    </subcellularLocation>
</comment>
<dbReference type="SUPFAM" id="SSF53850">
    <property type="entry name" value="Periplasmic binding protein-like II"/>
    <property type="match status" value="1"/>
</dbReference>
<dbReference type="RefSeq" id="WP_011311463.1">
    <property type="nucleotide sequence ID" value="NC_007404.1"/>
</dbReference>